<keyword evidence="4" id="KW-0732">Signal</keyword>
<feature type="non-terminal residue" evidence="10">
    <location>
        <position position="74"/>
    </location>
</feature>
<sequence length="74" mass="8259">CPGGAFTPHIQNTKEFPDDVVTFVRNHPVMFNPIYPVGRKPLVVRTHADYKYTSIAVDQVTAADGHYQVLFLGT</sequence>
<evidence type="ECO:0000256" key="1">
    <source>
        <dbReference type="ARBA" id="ARBA00004613"/>
    </source>
</evidence>
<proteinExistence type="predicted"/>
<keyword evidence="6" id="KW-0524">Neurogenesis</keyword>
<gene>
    <name evidence="10" type="ORF">M9458_009432</name>
</gene>
<dbReference type="GO" id="GO:0005576">
    <property type="term" value="C:extracellular region"/>
    <property type="evidence" value="ECO:0007669"/>
    <property type="project" value="UniProtKB-SubCell"/>
</dbReference>
<evidence type="ECO:0000313" key="11">
    <source>
        <dbReference type="Proteomes" id="UP001529510"/>
    </source>
</evidence>
<comment type="subcellular location">
    <subcellularLocation>
        <location evidence="1">Secreted</location>
    </subcellularLocation>
</comment>
<dbReference type="InterPro" id="IPR036352">
    <property type="entry name" value="Semap_dom_sf"/>
</dbReference>
<dbReference type="SUPFAM" id="SSF101912">
    <property type="entry name" value="Sema domain"/>
    <property type="match status" value="1"/>
</dbReference>
<evidence type="ECO:0000259" key="9">
    <source>
        <dbReference type="PROSITE" id="PS51004"/>
    </source>
</evidence>
<keyword evidence="11" id="KW-1185">Reference proteome</keyword>
<dbReference type="InterPro" id="IPR001627">
    <property type="entry name" value="Semap_dom"/>
</dbReference>
<comment type="caution">
    <text evidence="8">Lacks conserved residue(s) required for the propagation of feature annotation.</text>
</comment>
<keyword evidence="7" id="KW-0325">Glycoprotein</keyword>
<dbReference type="InterPro" id="IPR015943">
    <property type="entry name" value="WD40/YVTN_repeat-like_dom_sf"/>
</dbReference>
<evidence type="ECO:0000313" key="10">
    <source>
        <dbReference type="EMBL" id="KAL0195860.1"/>
    </source>
</evidence>
<evidence type="ECO:0000256" key="4">
    <source>
        <dbReference type="ARBA" id="ARBA00022729"/>
    </source>
</evidence>
<evidence type="ECO:0000256" key="8">
    <source>
        <dbReference type="PROSITE-ProRule" id="PRU00352"/>
    </source>
</evidence>
<accession>A0ABD0RED4</accession>
<name>A0ABD0RED4_CIRMR</name>
<dbReference type="PANTHER" id="PTHR11036:SF25">
    <property type="entry name" value="SEMAPHORIN-3C"/>
    <property type="match status" value="1"/>
</dbReference>
<feature type="non-terminal residue" evidence="10">
    <location>
        <position position="1"/>
    </location>
</feature>
<dbReference type="Gene3D" id="2.130.10.10">
    <property type="entry name" value="YVTN repeat-like/Quinoprotein amine dehydrogenase"/>
    <property type="match status" value="1"/>
</dbReference>
<dbReference type="Proteomes" id="UP001529510">
    <property type="component" value="Unassembled WGS sequence"/>
</dbReference>
<dbReference type="AlphaFoldDB" id="A0ABD0RED4"/>
<dbReference type="InterPro" id="IPR027231">
    <property type="entry name" value="Semaphorin"/>
</dbReference>
<reference evidence="10 11" key="1">
    <citation type="submission" date="2024-05" db="EMBL/GenBank/DDBJ databases">
        <title>Genome sequencing and assembly of Indian major carp, Cirrhinus mrigala (Hamilton, 1822).</title>
        <authorList>
            <person name="Mohindra V."/>
            <person name="Chowdhury L.M."/>
            <person name="Lal K."/>
            <person name="Jena J.K."/>
        </authorList>
    </citation>
    <scope>NUCLEOTIDE SEQUENCE [LARGE SCALE GENOMIC DNA]</scope>
    <source>
        <strain evidence="10">CM1030</strain>
        <tissue evidence="10">Blood</tissue>
    </source>
</reference>
<evidence type="ECO:0000256" key="2">
    <source>
        <dbReference type="ARBA" id="ARBA00022473"/>
    </source>
</evidence>
<feature type="domain" description="Sema" evidence="9">
    <location>
        <begin position="1"/>
        <end position="74"/>
    </location>
</feature>
<dbReference type="Pfam" id="PF01403">
    <property type="entry name" value="Sema"/>
    <property type="match status" value="1"/>
</dbReference>
<evidence type="ECO:0000256" key="6">
    <source>
        <dbReference type="ARBA" id="ARBA00022902"/>
    </source>
</evidence>
<evidence type="ECO:0000256" key="7">
    <source>
        <dbReference type="ARBA" id="ARBA00023180"/>
    </source>
</evidence>
<dbReference type="GO" id="GO:0007399">
    <property type="term" value="P:nervous system development"/>
    <property type="evidence" value="ECO:0007669"/>
    <property type="project" value="UniProtKB-KW"/>
</dbReference>
<keyword evidence="2" id="KW-0217">Developmental protein</keyword>
<dbReference type="PROSITE" id="PS51004">
    <property type="entry name" value="SEMA"/>
    <property type="match status" value="1"/>
</dbReference>
<dbReference type="PANTHER" id="PTHR11036">
    <property type="entry name" value="SEMAPHORIN"/>
    <property type="match status" value="1"/>
</dbReference>
<keyword evidence="5" id="KW-0221">Differentiation</keyword>
<protein>
    <recommendedName>
        <fullName evidence="9">Sema domain-containing protein</fullName>
    </recommendedName>
</protein>
<comment type="caution">
    <text evidence="10">The sequence shown here is derived from an EMBL/GenBank/DDBJ whole genome shotgun (WGS) entry which is preliminary data.</text>
</comment>
<dbReference type="GO" id="GO:0030154">
    <property type="term" value="P:cell differentiation"/>
    <property type="evidence" value="ECO:0007669"/>
    <property type="project" value="UniProtKB-KW"/>
</dbReference>
<keyword evidence="3" id="KW-0964">Secreted</keyword>
<evidence type="ECO:0000256" key="5">
    <source>
        <dbReference type="ARBA" id="ARBA00022782"/>
    </source>
</evidence>
<organism evidence="10 11">
    <name type="scientific">Cirrhinus mrigala</name>
    <name type="common">Mrigala</name>
    <dbReference type="NCBI Taxonomy" id="683832"/>
    <lineage>
        <taxon>Eukaryota</taxon>
        <taxon>Metazoa</taxon>
        <taxon>Chordata</taxon>
        <taxon>Craniata</taxon>
        <taxon>Vertebrata</taxon>
        <taxon>Euteleostomi</taxon>
        <taxon>Actinopterygii</taxon>
        <taxon>Neopterygii</taxon>
        <taxon>Teleostei</taxon>
        <taxon>Ostariophysi</taxon>
        <taxon>Cypriniformes</taxon>
        <taxon>Cyprinidae</taxon>
        <taxon>Labeoninae</taxon>
        <taxon>Labeonini</taxon>
        <taxon>Cirrhinus</taxon>
    </lineage>
</organism>
<dbReference type="EMBL" id="JAMKFB020000004">
    <property type="protein sequence ID" value="KAL0195860.1"/>
    <property type="molecule type" value="Genomic_DNA"/>
</dbReference>
<evidence type="ECO:0000256" key="3">
    <source>
        <dbReference type="ARBA" id="ARBA00022525"/>
    </source>
</evidence>